<gene>
    <name evidence="2" type="ORF">GOODEAATRI_007692</name>
</gene>
<name>A0ABV0MZR7_9TELE</name>
<proteinExistence type="predicted"/>
<dbReference type="Proteomes" id="UP001476798">
    <property type="component" value="Unassembled WGS sequence"/>
</dbReference>
<dbReference type="EMBL" id="JAHRIO010020386">
    <property type="protein sequence ID" value="MEQ2164535.1"/>
    <property type="molecule type" value="Genomic_DNA"/>
</dbReference>
<sequence length="113" mass="12891">MRIRSIRQRQSDIFLLYGLINIQNLFPSQSPTYFKMTTRETCGSQKEKDSGDLVSSRNGTKPQNVFFTIQAANNRFHCITPKTHPPPSPLTVTMEILCFPASMSRRTDSAKHQ</sequence>
<comment type="caution">
    <text evidence="2">The sequence shown here is derived from an EMBL/GenBank/DDBJ whole genome shotgun (WGS) entry which is preliminary data.</text>
</comment>
<keyword evidence="3" id="KW-1185">Reference proteome</keyword>
<evidence type="ECO:0000313" key="3">
    <source>
        <dbReference type="Proteomes" id="UP001476798"/>
    </source>
</evidence>
<organism evidence="2 3">
    <name type="scientific">Goodea atripinnis</name>
    <dbReference type="NCBI Taxonomy" id="208336"/>
    <lineage>
        <taxon>Eukaryota</taxon>
        <taxon>Metazoa</taxon>
        <taxon>Chordata</taxon>
        <taxon>Craniata</taxon>
        <taxon>Vertebrata</taxon>
        <taxon>Euteleostomi</taxon>
        <taxon>Actinopterygii</taxon>
        <taxon>Neopterygii</taxon>
        <taxon>Teleostei</taxon>
        <taxon>Neoteleostei</taxon>
        <taxon>Acanthomorphata</taxon>
        <taxon>Ovalentaria</taxon>
        <taxon>Atherinomorphae</taxon>
        <taxon>Cyprinodontiformes</taxon>
        <taxon>Goodeidae</taxon>
        <taxon>Goodea</taxon>
    </lineage>
</organism>
<protein>
    <submittedName>
        <fullName evidence="2">Uncharacterized protein</fullName>
    </submittedName>
</protein>
<evidence type="ECO:0000256" key="1">
    <source>
        <dbReference type="SAM" id="MobiDB-lite"/>
    </source>
</evidence>
<evidence type="ECO:0000313" key="2">
    <source>
        <dbReference type="EMBL" id="MEQ2164535.1"/>
    </source>
</evidence>
<accession>A0ABV0MZR7</accession>
<feature type="region of interest" description="Disordered" evidence="1">
    <location>
        <begin position="41"/>
        <end position="60"/>
    </location>
</feature>
<reference evidence="2 3" key="1">
    <citation type="submission" date="2021-06" db="EMBL/GenBank/DDBJ databases">
        <authorList>
            <person name="Palmer J.M."/>
        </authorList>
    </citation>
    <scope>NUCLEOTIDE SEQUENCE [LARGE SCALE GENOMIC DNA]</scope>
    <source>
        <strain evidence="2 3">GA_2019</strain>
        <tissue evidence="2">Muscle</tissue>
    </source>
</reference>